<name>A0A8J6PCW2_9FIRM</name>
<dbReference type="EMBL" id="JACRTL010000001">
    <property type="protein sequence ID" value="MBC8609677.1"/>
    <property type="molecule type" value="Genomic_DNA"/>
</dbReference>
<keyword evidence="4" id="KW-0408">Iron</keyword>
<dbReference type="PANTHER" id="PTHR43498">
    <property type="entry name" value="FERREDOXIN:COB-COM HETERODISULFIDE REDUCTASE SUBUNIT A"/>
    <property type="match status" value="1"/>
</dbReference>
<dbReference type="GO" id="GO:0051539">
    <property type="term" value="F:4 iron, 4 sulfur cluster binding"/>
    <property type="evidence" value="ECO:0007669"/>
    <property type="project" value="UniProtKB-KW"/>
</dbReference>
<keyword evidence="3" id="KW-0560">Oxidoreductase</keyword>
<dbReference type="GO" id="GO:0016491">
    <property type="term" value="F:oxidoreductase activity"/>
    <property type="evidence" value="ECO:0007669"/>
    <property type="project" value="UniProtKB-KW"/>
</dbReference>
<dbReference type="Pfam" id="PF12831">
    <property type="entry name" value="FAD_oxidored"/>
    <property type="match status" value="1"/>
</dbReference>
<organism evidence="6 7">
    <name type="scientific">Massiliimalia timonensis</name>
    <dbReference type="NCBI Taxonomy" id="1987501"/>
    <lineage>
        <taxon>Bacteria</taxon>
        <taxon>Bacillati</taxon>
        <taxon>Bacillota</taxon>
        <taxon>Clostridia</taxon>
        <taxon>Eubacteriales</taxon>
        <taxon>Oscillospiraceae</taxon>
        <taxon>Massiliimalia</taxon>
    </lineage>
</organism>
<evidence type="ECO:0000256" key="3">
    <source>
        <dbReference type="ARBA" id="ARBA00023002"/>
    </source>
</evidence>
<dbReference type="InterPro" id="IPR036188">
    <property type="entry name" value="FAD/NAD-bd_sf"/>
</dbReference>
<evidence type="ECO:0000313" key="6">
    <source>
        <dbReference type="EMBL" id="MBC8609677.1"/>
    </source>
</evidence>
<evidence type="ECO:0000256" key="5">
    <source>
        <dbReference type="ARBA" id="ARBA00023014"/>
    </source>
</evidence>
<evidence type="ECO:0000256" key="4">
    <source>
        <dbReference type="ARBA" id="ARBA00023004"/>
    </source>
</evidence>
<keyword evidence="1" id="KW-0004">4Fe-4S</keyword>
<keyword evidence="2" id="KW-0479">Metal-binding</keyword>
<proteinExistence type="predicted"/>
<dbReference type="Proteomes" id="UP000632659">
    <property type="component" value="Unassembled WGS sequence"/>
</dbReference>
<dbReference type="InterPro" id="IPR039650">
    <property type="entry name" value="HdrA-like"/>
</dbReference>
<reference evidence="6" key="1">
    <citation type="submission" date="2020-08" db="EMBL/GenBank/DDBJ databases">
        <title>Genome public.</title>
        <authorList>
            <person name="Liu C."/>
            <person name="Sun Q."/>
        </authorList>
    </citation>
    <scope>NUCLEOTIDE SEQUENCE</scope>
    <source>
        <strain evidence="6">NSJ-15</strain>
    </source>
</reference>
<dbReference type="Gene3D" id="3.50.50.60">
    <property type="entry name" value="FAD/NAD(P)-binding domain"/>
    <property type="match status" value="1"/>
</dbReference>
<accession>A0A8J6PCW2</accession>
<comment type="caution">
    <text evidence="6">The sequence shown here is derived from an EMBL/GenBank/DDBJ whole genome shotgun (WGS) entry which is preliminary data.</text>
</comment>
<keyword evidence="7" id="KW-1185">Reference proteome</keyword>
<gene>
    <name evidence="6" type="ORF">H8702_00900</name>
</gene>
<evidence type="ECO:0000313" key="7">
    <source>
        <dbReference type="Proteomes" id="UP000632659"/>
    </source>
</evidence>
<dbReference type="SUPFAM" id="SSF51905">
    <property type="entry name" value="FAD/NAD(P)-binding domain"/>
    <property type="match status" value="1"/>
</dbReference>
<dbReference type="AlphaFoldDB" id="A0A8J6PCW2"/>
<evidence type="ECO:0000256" key="2">
    <source>
        <dbReference type="ARBA" id="ARBA00022723"/>
    </source>
</evidence>
<protein>
    <submittedName>
        <fullName evidence="6">FAD-dependent oxidoreductase</fullName>
    </submittedName>
</protein>
<dbReference type="GO" id="GO:0046872">
    <property type="term" value="F:metal ion binding"/>
    <property type="evidence" value="ECO:0007669"/>
    <property type="project" value="UniProtKB-KW"/>
</dbReference>
<dbReference type="PANTHER" id="PTHR43498:SF1">
    <property type="entry name" value="COB--COM HETERODISULFIDE REDUCTASE IRON-SULFUR SUBUNIT A"/>
    <property type="match status" value="1"/>
</dbReference>
<evidence type="ECO:0000256" key="1">
    <source>
        <dbReference type="ARBA" id="ARBA00022485"/>
    </source>
</evidence>
<dbReference type="RefSeq" id="WP_187536140.1">
    <property type="nucleotide sequence ID" value="NZ_JACRTL010000001.1"/>
</dbReference>
<keyword evidence="5" id="KW-0411">Iron-sulfur</keyword>
<sequence length="444" mass="48616">MTEKITEPSRQTPVLALADVLVVGGGPAGISAAIGAADAGASVIIAERYGFLGGIPAICNMEPSSWCRQKDTVMPGGVQALLEQKMLACGAAEKPLFEPSASYNYDTETLKFVIDELLEEHHITPIYHCLVTEPYMEDDSMKGVFTESKSGRQAILAKRVIDCTGDADIAAQCGAPFEKCSLGGDEKENMMYGTLIFGASNVNVPKVRENLKEHPEMLDRIRHEFISDGFSKARENHYPIPPHGFQNQIIFNRMTQGEVTAINRVRVPVDGNDVLSLTEAEILSRKEALDTLELLRRYEPGFEEACLRHFAAAVGIRETRRIVGDYQLTMEDITGERQFDDSVGVYPVCMDGPKICRAALTGAHFQIPYRIMLPQGIENLLVAGRPVSATKDATHTTRGVDFCMITGQAAGIASALSIQKKVPVRDISIDLLQKNLQQQGVQVF</sequence>